<evidence type="ECO:0000313" key="2">
    <source>
        <dbReference type="Proteomes" id="UP000574317"/>
    </source>
</evidence>
<sequence length="726" mass="81159">MSTPSSTPFSSKLKEFLEPFFPLRDDPEVQPGAQFAHIQVPPYRLGSVSLLESVRQTFVAGGVTDLQIFVVPEQEKQIGTGVNEDGGRTSALTFSELNRHLRDNKTAAGEWREGFSWPDDWVVGRILPPEAIFILQLDPQVSADCALSLVGLVQWAFDMSADEFTNIRVLTLSAEKDCNFLSEVVSFTAPGYDVAHLDLAAFGQHDPFQNCDAYHSNDTTRVVEQILRCLREGPTSRRLIMSFDPKLEKALMSQLTGDERKSFETIVVNVSRSLKALQNLQQSSFKTQMLTFIGAPSFLPTQFEGYHEIHLVLDSRTRSVLSWDNLTLQVIEYPRHVPREDCQMQAWWILQPKIPRKFVYVPAATAPQFLERGPLRPRLVENTQLGGFVAAAIDSWGMSADRIMSCFVRYPLQVQEMIGRLKVQRLITPVGLALSTSEAKVFRSCLSPLGYDHRLAMFVALDSQQPIARVKIQLAVLLKHGLPEPFRVVSPESFRNPQYIKTLIGKCHGIGSSLAKQGTLWLYLGLFKHAVMVSSDGDGTHSGLEGVEYLPSHARLALESDMAQVASLVGGLFSDEVRDALEAPISAESADNLGSDATGELQRQLLRAFVYQLTVSYYPKINGRRDKNSGLLHKVLSTLSPCGMDIVSSQRPTAVIHVQSHIDREGGDFVFGFCHSFYRADKRPLHLGKDWTLIPGEMVARWLSEFRPDMNMHALLNQGIQHYTEN</sequence>
<keyword evidence="2" id="KW-1185">Reference proteome</keyword>
<name>A0A8H5IU63_9HYPO</name>
<reference evidence="1 2" key="1">
    <citation type="submission" date="2020-05" db="EMBL/GenBank/DDBJ databases">
        <title>Identification and distribution of gene clusters putatively required for synthesis of sphingolipid metabolism inhibitors in phylogenetically diverse species of the filamentous fungus Fusarium.</title>
        <authorList>
            <person name="Kim H.-S."/>
            <person name="Busman M."/>
            <person name="Brown D.W."/>
            <person name="Divon H."/>
            <person name="Uhlig S."/>
            <person name="Proctor R.H."/>
        </authorList>
    </citation>
    <scope>NUCLEOTIDE SEQUENCE [LARGE SCALE GENOMIC DNA]</scope>
    <source>
        <strain evidence="1 2">NRRL 25196</strain>
    </source>
</reference>
<dbReference type="AlphaFoldDB" id="A0A8H5IU63"/>
<protein>
    <submittedName>
        <fullName evidence="1">Uncharacterized protein</fullName>
    </submittedName>
</protein>
<dbReference type="Proteomes" id="UP000574317">
    <property type="component" value="Unassembled WGS sequence"/>
</dbReference>
<comment type="caution">
    <text evidence="1">The sequence shown here is derived from an EMBL/GenBank/DDBJ whole genome shotgun (WGS) entry which is preliminary data.</text>
</comment>
<accession>A0A8H5IU63</accession>
<dbReference type="EMBL" id="JAAOAO010000405">
    <property type="protein sequence ID" value="KAF5543373.1"/>
    <property type="molecule type" value="Genomic_DNA"/>
</dbReference>
<gene>
    <name evidence="1" type="ORF">FNAPI_9695</name>
</gene>
<organism evidence="1 2">
    <name type="scientific">Fusarium napiforme</name>
    <dbReference type="NCBI Taxonomy" id="42672"/>
    <lineage>
        <taxon>Eukaryota</taxon>
        <taxon>Fungi</taxon>
        <taxon>Dikarya</taxon>
        <taxon>Ascomycota</taxon>
        <taxon>Pezizomycotina</taxon>
        <taxon>Sordariomycetes</taxon>
        <taxon>Hypocreomycetidae</taxon>
        <taxon>Hypocreales</taxon>
        <taxon>Nectriaceae</taxon>
        <taxon>Fusarium</taxon>
        <taxon>Fusarium fujikuroi species complex</taxon>
    </lineage>
</organism>
<evidence type="ECO:0000313" key="1">
    <source>
        <dbReference type="EMBL" id="KAF5543373.1"/>
    </source>
</evidence>
<proteinExistence type="predicted"/>